<dbReference type="PANTHER" id="PTHR23422">
    <property type="entry name" value="DIPEPTIDYL PEPTIDASE III-RELATED"/>
    <property type="match status" value="1"/>
</dbReference>
<keyword evidence="1" id="KW-0479">Metal-binding</keyword>
<feature type="signal peptide" evidence="3">
    <location>
        <begin position="1"/>
        <end position="21"/>
    </location>
</feature>
<dbReference type="PANTHER" id="PTHR23422:SF9">
    <property type="entry name" value="ZN-DEPENDENT HYDROLASE"/>
    <property type="match status" value="1"/>
</dbReference>
<feature type="chain" id="PRO_5047081558" description="MutT/NUDIX family protein" evidence="3">
    <location>
        <begin position="22"/>
        <end position="562"/>
    </location>
</feature>
<accession>A0ABM7WX89</accession>
<keyword evidence="5" id="KW-1185">Reference proteome</keyword>
<organism evidence="4 5">
    <name type="scientific">Anaeromyxobacter oryzae</name>
    <dbReference type="NCBI Taxonomy" id="2918170"/>
    <lineage>
        <taxon>Bacteria</taxon>
        <taxon>Pseudomonadati</taxon>
        <taxon>Myxococcota</taxon>
        <taxon>Myxococcia</taxon>
        <taxon>Myxococcales</taxon>
        <taxon>Cystobacterineae</taxon>
        <taxon>Anaeromyxobacteraceae</taxon>
        <taxon>Anaeromyxobacter</taxon>
    </lineage>
</organism>
<reference evidence="5" key="1">
    <citation type="journal article" date="2022" name="Int. J. Syst. Evol. Microbiol.">
        <title>Anaeromyxobacter oryzae sp. nov., Anaeromyxobacter diazotrophicus sp. nov. and Anaeromyxobacter paludicola sp. nov., isolated from paddy soils.</title>
        <authorList>
            <person name="Itoh H."/>
            <person name="Xu Z."/>
            <person name="Mise K."/>
            <person name="Masuda Y."/>
            <person name="Ushijima N."/>
            <person name="Hayakawa C."/>
            <person name="Shiratori Y."/>
            <person name="Senoo K."/>
        </authorList>
    </citation>
    <scope>NUCLEOTIDE SEQUENCE [LARGE SCALE GENOMIC DNA]</scope>
    <source>
        <strain evidence="5">Red232</strain>
    </source>
</reference>
<dbReference type="InterPro" id="IPR039461">
    <property type="entry name" value="Peptidase_M49"/>
</dbReference>
<evidence type="ECO:0000313" key="4">
    <source>
        <dbReference type="EMBL" id="BDG04126.1"/>
    </source>
</evidence>
<name>A0ABM7WX89_9BACT</name>
<evidence type="ECO:0000256" key="1">
    <source>
        <dbReference type="ARBA" id="ARBA00022723"/>
    </source>
</evidence>
<dbReference type="Proteomes" id="UP001162891">
    <property type="component" value="Chromosome"/>
</dbReference>
<dbReference type="Pfam" id="PF03571">
    <property type="entry name" value="Peptidase_M49"/>
    <property type="match status" value="1"/>
</dbReference>
<proteinExistence type="predicted"/>
<sequence>MRPVLRSLALAAALAAAPALAAPPPPQAFPAAAALRQAEARYAPVDVKVDLSGLPAPERAALAKVVEAARIMDALFLRQVWSGNDALLLELLEDSTPLGRARVTYFLRNKGPWDRLEGDRAFVPGVPEKPKAGNFYPAGATKDEVERWVATLPPDEKDAATGFFTLIRRRPDGKLAIVPYSLEYQGELSRAAELLREAAGLTRDATLRTFLEARAAAFLGNAYRESDAAWMRLDSAVEPTVGPYEVYEDEWFNAKAAFEAFVGVRDDAETAKLARFAAELQGIEDALPIDASLKNPKLGALAPIRVVNEVFAAGDAAKGIQTAAYNLPNDEYITRTMGSKRVMLKNVQEAKFEKVLVPIAKVALSPADRANVAFDPFFTHILMHELVHGLGPHEVKLPDGASTTVRAAIAETYSAIEEAKADVGGLFALQKLLDEGKLDRRMERTLYPTFLAGAFRSIRFGLNEAHGKGMALQINWFLDAGAITERKDGTFAIDGPKMKEAVASLTRELMTVEGKGDHAAAKVLLERLGVIRPEVKRVLDRLARVPVDIAPRFVTADQLSPR</sequence>
<dbReference type="RefSeq" id="WP_248352498.1">
    <property type="nucleotide sequence ID" value="NZ_AP025591.1"/>
</dbReference>
<gene>
    <name evidence="4" type="ORF">AMOR_31220</name>
</gene>
<keyword evidence="3" id="KW-0732">Signal</keyword>
<dbReference type="Gene3D" id="3.30.540.30">
    <property type="match status" value="1"/>
</dbReference>
<evidence type="ECO:0000256" key="2">
    <source>
        <dbReference type="ARBA" id="ARBA00022801"/>
    </source>
</evidence>
<keyword evidence="2" id="KW-0378">Hydrolase</keyword>
<evidence type="ECO:0008006" key="6">
    <source>
        <dbReference type="Google" id="ProtNLM"/>
    </source>
</evidence>
<evidence type="ECO:0000313" key="5">
    <source>
        <dbReference type="Proteomes" id="UP001162891"/>
    </source>
</evidence>
<evidence type="ECO:0000256" key="3">
    <source>
        <dbReference type="SAM" id="SignalP"/>
    </source>
</evidence>
<dbReference type="EMBL" id="AP025591">
    <property type="protein sequence ID" value="BDG04126.1"/>
    <property type="molecule type" value="Genomic_DNA"/>
</dbReference>
<protein>
    <recommendedName>
        <fullName evidence="6">MutT/NUDIX family protein</fullName>
    </recommendedName>
</protein>